<protein>
    <submittedName>
        <fullName evidence="5">LacI family transcriptional regulator</fullName>
    </submittedName>
</protein>
<dbReference type="InterPro" id="IPR000843">
    <property type="entry name" value="HTH_LacI"/>
</dbReference>
<dbReference type="InterPro" id="IPR046335">
    <property type="entry name" value="LacI/GalR-like_sensor"/>
</dbReference>
<dbReference type="PROSITE" id="PS00356">
    <property type="entry name" value="HTH_LACI_1"/>
    <property type="match status" value="1"/>
</dbReference>
<organism evidence="5 6">
    <name type="scientific">Deinococcus cellulosilyticus (strain DSM 18568 / NBRC 106333 / KACC 11606 / 5516J-15)</name>
    <dbReference type="NCBI Taxonomy" id="1223518"/>
    <lineage>
        <taxon>Bacteria</taxon>
        <taxon>Thermotogati</taxon>
        <taxon>Deinococcota</taxon>
        <taxon>Deinococci</taxon>
        <taxon>Deinococcales</taxon>
        <taxon>Deinococcaceae</taxon>
        <taxon>Deinococcus</taxon>
    </lineage>
</organism>
<keyword evidence="6" id="KW-1185">Reference proteome</keyword>
<dbReference type="PANTHER" id="PTHR30146:SF109">
    <property type="entry name" value="HTH-TYPE TRANSCRIPTIONAL REGULATOR GALS"/>
    <property type="match status" value="1"/>
</dbReference>
<dbReference type="GO" id="GO:0000976">
    <property type="term" value="F:transcription cis-regulatory region binding"/>
    <property type="evidence" value="ECO:0007669"/>
    <property type="project" value="TreeGrafter"/>
</dbReference>
<dbReference type="PANTHER" id="PTHR30146">
    <property type="entry name" value="LACI-RELATED TRANSCRIPTIONAL REPRESSOR"/>
    <property type="match status" value="1"/>
</dbReference>
<dbReference type="CDD" id="cd06267">
    <property type="entry name" value="PBP1_LacI_sugar_binding-like"/>
    <property type="match status" value="1"/>
</dbReference>
<accession>A0A511N809</accession>
<dbReference type="PROSITE" id="PS50932">
    <property type="entry name" value="HTH_LACI_2"/>
    <property type="match status" value="1"/>
</dbReference>
<name>A0A511N809_DEIC1</name>
<dbReference type="InterPro" id="IPR010982">
    <property type="entry name" value="Lambda_DNA-bd_dom_sf"/>
</dbReference>
<dbReference type="RefSeq" id="WP_146887740.1">
    <property type="nucleotide sequence ID" value="NZ_BJXB01000022.1"/>
</dbReference>
<proteinExistence type="predicted"/>
<keyword evidence="3" id="KW-0804">Transcription</keyword>
<dbReference type="AlphaFoldDB" id="A0A511N809"/>
<gene>
    <name evidence="5" type="primary">cytR</name>
    <name evidence="5" type="ORF">DC3_41960</name>
</gene>
<dbReference type="Pfam" id="PF13377">
    <property type="entry name" value="Peripla_BP_3"/>
    <property type="match status" value="1"/>
</dbReference>
<dbReference type="SMART" id="SM00354">
    <property type="entry name" value="HTH_LACI"/>
    <property type="match status" value="1"/>
</dbReference>
<dbReference type="Gene3D" id="3.40.50.2300">
    <property type="match status" value="2"/>
</dbReference>
<dbReference type="SUPFAM" id="SSF53822">
    <property type="entry name" value="Periplasmic binding protein-like I"/>
    <property type="match status" value="1"/>
</dbReference>
<evidence type="ECO:0000313" key="5">
    <source>
        <dbReference type="EMBL" id="GEM48561.1"/>
    </source>
</evidence>
<dbReference type="Proteomes" id="UP000321306">
    <property type="component" value="Unassembled WGS sequence"/>
</dbReference>
<dbReference type="OrthoDB" id="9788209at2"/>
<keyword evidence="1" id="KW-0805">Transcription regulation</keyword>
<evidence type="ECO:0000259" key="4">
    <source>
        <dbReference type="PROSITE" id="PS50932"/>
    </source>
</evidence>
<evidence type="ECO:0000256" key="1">
    <source>
        <dbReference type="ARBA" id="ARBA00023015"/>
    </source>
</evidence>
<feature type="domain" description="HTH lacI-type" evidence="4">
    <location>
        <begin position="4"/>
        <end position="58"/>
    </location>
</feature>
<evidence type="ECO:0000256" key="3">
    <source>
        <dbReference type="ARBA" id="ARBA00023163"/>
    </source>
</evidence>
<keyword evidence="2" id="KW-0238">DNA-binding</keyword>
<evidence type="ECO:0000313" key="6">
    <source>
        <dbReference type="Proteomes" id="UP000321306"/>
    </source>
</evidence>
<dbReference type="Gene3D" id="1.10.260.40">
    <property type="entry name" value="lambda repressor-like DNA-binding domains"/>
    <property type="match status" value="1"/>
</dbReference>
<dbReference type="SUPFAM" id="SSF47413">
    <property type="entry name" value="lambda repressor-like DNA-binding domains"/>
    <property type="match status" value="1"/>
</dbReference>
<dbReference type="Pfam" id="PF00356">
    <property type="entry name" value="LacI"/>
    <property type="match status" value="1"/>
</dbReference>
<sequence length="329" mass="36022">MSKITINEVARIAGVSIGTVSRVLNNRADVNEQTRKQVLEVVRQLGYVPDAGARKLARGTRGLVAVAPFSSHASNSPYYAIIMDAVQEVLMQHGYTARVLEPSQADPSKVQAFIFPGLRLHDTRLEQLKEKGIPHVVIGRLIDQDTPWVDVDNFKGMQSSVLHLVKLGHTRIAHLTGSPIGQTTFDRLEAYHQTLADHNIEEDPDLILDGGFSELGGYRAVRQALEKGIEFTAIASASDEMAVGAIYALEDAGLRVPYDVSVTGFDDLEIAQVFRPALTTVKQPIRDVGHTAARMLLDLLENRPAGHGLLPTELIVRSSSGPVKRMIKR</sequence>
<evidence type="ECO:0000256" key="2">
    <source>
        <dbReference type="ARBA" id="ARBA00023125"/>
    </source>
</evidence>
<dbReference type="CDD" id="cd01392">
    <property type="entry name" value="HTH_LacI"/>
    <property type="match status" value="1"/>
</dbReference>
<dbReference type="PRINTS" id="PR00036">
    <property type="entry name" value="HTHLACI"/>
</dbReference>
<reference evidence="5 6" key="1">
    <citation type="submission" date="2019-07" db="EMBL/GenBank/DDBJ databases">
        <title>Whole genome shotgun sequence of Deinococcus cellulosilyticus NBRC 106333.</title>
        <authorList>
            <person name="Hosoyama A."/>
            <person name="Uohara A."/>
            <person name="Ohji S."/>
            <person name="Ichikawa N."/>
        </authorList>
    </citation>
    <scope>NUCLEOTIDE SEQUENCE [LARGE SCALE GENOMIC DNA]</scope>
    <source>
        <strain evidence="5 6">NBRC 106333</strain>
    </source>
</reference>
<comment type="caution">
    <text evidence="5">The sequence shown here is derived from an EMBL/GenBank/DDBJ whole genome shotgun (WGS) entry which is preliminary data.</text>
</comment>
<dbReference type="EMBL" id="BJXB01000022">
    <property type="protein sequence ID" value="GEM48561.1"/>
    <property type="molecule type" value="Genomic_DNA"/>
</dbReference>
<dbReference type="GO" id="GO:0003700">
    <property type="term" value="F:DNA-binding transcription factor activity"/>
    <property type="evidence" value="ECO:0007669"/>
    <property type="project" value="TreeGrafter"/>
</dbReference>
<dbReference type="InterPro" id="IPR028082">
    <property type="entry name" value="Peripla_BP_I"/>
</dbReference>